<dbReference type="InterPro" id="IPR027470">
    <property type="entry name" value="Cation_efflux_CTD"/>
</dbReference>
<keyword evidence="5 8" id="KW-1133">Transmembrane helix</keyword>
<feature type="transmembrane region" description="Helical" evidence="8">
    <location>
        <begin position="231"/>
        <end position="249"/>
    </location>
</feature>
<feature type="transmembrane region" description="Helical" evidence="8">
    <location>
        <begin position="160"/>
        <end position="181"/>
    </location>
</feature>
<evidence type="ECO:0000256" key="1">
    <source>
        <dbReference type="ARBA" id="ARBA00004127"/>
    </source>
</evidence>
<dbReference type="InterPro" id="IPR058533">
    <property type="entry name" value="Cation_efflux_TM"/>
</dbReference>
<feature type="transmembrane region" description="Helical" evidence="8">
    <location>
        <begin position="340"/>
        <end position="358"/>
    </location>
</feature>
<accession>A0AAN8JI86</accession>
<evidence type="ECO:0000256" key="2">
    <source>
        <dbReference type="ARBA" id="ARBA00008873"/>
    </source>
</evidence>
<keyword evidence="6" id="KW-0406">Ion transport</keyword>
<dbReference type="FunFam" id="3.30.70.1350:FF:000001">
    <property type="entry name" value="Metal tolerance protein 11"/>
    <property type="match status" value="1"/>
</dbReference>
<dbReference type="InterPro" id="IPR036837">
    <property type="entry name" value="Cation_efflux_CTD_sf"/>
</dbReference>
<dbReference type="PANTHER" id="PTHR43840">
    <property type="entry name" value="MITOCHONDRIAL METAL TRANSPORTER 1-RELATED"/>
    <property type="match status" value="1"/>
</dbReference>
<keyword evidence="3" id="KW-0813">Transport</keyword>
<dbReference type="SUPFAM" id="SSF161111">
    <property type="entry name" value="Cation efflux protein transmembrane domain-like"/>
    <property type="match status" value="1"/>
</dbReference>
<evidence type="ECO:0000256" key="6">
    <source>
        <dbReference type="ARBA" id="ARBA00023065"/>
    </source>
</evidence>
<evidence type="ECO:0000256" key="8">
    <source>
        <dbReference type="SAM" id="Phobius"/>
    </source>
</evidence>
<dbReference type="Gene3D" id="1.20.1510.10">
    <property type="entry name" value="Cation efflux protein transmembrane domain"/>
    <property type="match status" value="1"/>
</dbReference>
<dbReference type="GO" id="GO:0008324">
    <property type="term" value="F:monoatomic cation transmembrane transporter activity"/>
    <property type="evidence" value="ECO:0007669"/>
    <property type="project" value="InterPro"/>
</dbReference>
<dbReference type="EMBL" id="JAZGQO010000010">
    <property type="protein sequence ID" value="KAK6176223.1"/>
    <property type="molecule type" value="Genomic_DNA"/>
</dbReference>
<dbReference type="InterPro" id="IPR050291">
    <property type="entry name" value="CDF_Transporter"/>
</dbReference>
<feature type="transmembrane region" description="Helical" evidence="8">
    <location>
        <begin position="187"/>
        <end position="210"/>
    </location>
</feature>
<reference evidence="11 12" key="1">
    <citation type="submission" date="2024-01" db="EMBL/GenBank/DDBJ databases">
        <title>The genome of the rayed Mediterranean limpet Patella caerulea (Linnaeus, 1758).</title>
        <authorList>
            <person name="Anh-Thu Weber A."/>
            <person name="Halstead-Nussloch G."/>
        </authorList>
    </citation>
    <scope>NUCLEOTIDE SEQUENCE [LARGE SCALE GENOMIC DNA]</scope>
    <source>
        <strain evidence="11">AATW-2023a</strain>
        <tissue evidence="11">Whole specimen</tissue>
    </source>
</reference>
<comment type="subcellular location">
    <subcellularLocation>
        <location evidence="1">Endomembrane system</location>
        <topology evidence="1">Multi-pass membrane protein</topology>
    </subcellularLocation>
</comment>
<organism evidence="11 12">
    <name type="scientific">Patella caerulea</name>
    <name type="common">Rayed Mediterranean limpet</name>
    <dbReference type="NCBI Taxonomy" id="87958"/>
    <lineage>
        <taxon>Eukaryota</taxon>
        <taxon>Metazoa</taxon>
        <taxon>Spiralia</taxon>
        <taxon>Lophotrochozoa</taxon>
        <taxon>Mollusca</taxon>
        <taxon>Gastropoda</taxon>
        <taxon>Patellogastropoda</taxon>
        <taxon>Patelloidea</taxon>
        <taxon>Patellidae</taxon>
        <taxon>Patella</taxon>
    </lineage>
</organism>
<dbReference type="InterPro" id="IPR002524">
    <property type="entry name" value="Cation_efflux"/>
</dbReference>
<evidence type="ECO:0008006" key="13">
    <source>
        <dbReference type="Google" id="ProtNLM"/>
    </source>
</evidence>
<keyword evidence="12" id="KW-1185">Reference proteome</keyword>
<dbReference type="SUPFAM" id="SSF160240">
    <property type="entry name" value="Cation efflux protein cytoplasmic domain-like"/>
    <property type="match status" value="1"/>
</dbReference>
<dbReference type="AlphaFoldDB" id="A0AAN8JI86"/>
<name>A0AAN8JI86_PATCE</name>
<feature type="domain" description="Cation efflux protein cytoplasmic" evidence="10">
    <location>
        <begin position="380"/>
        <end position="449"/>
    </location>
</feature>
<sequence length="463" mass="52261">MAYKKEKERDSLSIASAPDIILSQYDYEKNGNLEMMTSSLIVVPDERDMEHSLLGLAPRYWSHRCLSHQASLESVIGGIHMTEIAPVNSNIYDPDIERSWQMPIDIFSSKKGPNSPAGTQFSRRIRSYYKAQDELITAYENLQHGPDNNSQEMQDTEHMALILSRISFFANLLLLVGKSIAVSMSSSISIISSLVDSSVDLLSGIIIWWTSSAMKKRNIYLYPSGRTRLEPVAIVILSVIMSLASFQLLVESIQKIVGLVNNSGDIPTFNLTTIIITSTTVVLKFGLFVLCYCKGRNNPSVKVLMQDHRNDTLSNLIAIICGYLGSREFVIKSSTEDVKYIDPCGAIIISGYILFSWWRTGWDQIKMLTGHTAKPGFLSKITWICLNHHKSVLLIDTVRAFHFGNNFLVEVDIVLPEEMSLREAHNIGETLQQKLEKLSDVERAFVHLDYETTHRPEEEHKLL</sequence>
<comment type="similarity">
    <text evidence="2">Belongs to the cation diffusion facilitator (CDF) transporter (TC 2.A.4) family. SLC30A subfamily.</text>
</comment>
<evidence type="ECO:0000313" key="12">
    <source>
        <dbReference type="Proteomes" id="UP001347796"/>
    </source>
</evidence>
<dbReference type="Pfam" id="PF01545">
    <property type="entry name" value="Cation_efflux"/>
    <property type="match status" value="1"/>
</dbReference>
<gene>
    <name evidence="11" type="ORF">SNE40_014547</name>
</gene>
<proteinExistence type="inferred from homology"/>
<dbReference type="FunFam" id="1.20.1510.10:FF:000005">
    <property type="entry name" value="Putative Cation diffusion facilitator 1"/>
    <property type="match status" value="1"/>
</dbReference>
<feature type="domain" description="Cation efflux protein transmembrane" evidence="9">
    <location>
        <begin position="165"/>
        <end position="368"/>
    </location>
</feature>
<comment type="caution">
    <text evidence="11">The sequence shown here is derived from an EMBL/GenBank/DDBJ whole genome shotgun (WGS) entry which is preliminary data.</text>
</comment>
<keyword evidence="7 8" id="KW-0472">Membrane</keyword>
<evidence type="ECO:0000256" key="4">
    <source>
        <dbReference type="ARBA" id="ARBA00022692"/>
    </source>
</evidence>
<protein>
    <recommendedName>
        <fullName evidence="13">Cation efflux protein cytoplasmic domain-containing protein</fullName>
    </recommendedName>
</protein>
<dbReference type="InterPro" id="IPR027469">
    <property type="entry name" value="Cation_efflux_TMD_sf"/>
</dbReference>
<evidence type="ECO:0000259" key="10">
    <source>
        <dbReference type="Pfam" id="PF16916"/>
    </source>
</evidence>
<dbReference type="Proteomes" id="UP001347796">
    <property type="component" value="Unassembled WGS sequence"/>
</dbReference>
<evidence type="ECO:0000313" key="11">
    <source>
        <dbReference type="EMBL" id="KAK6176223.1"/>
    </source>
</evidence>
<keyword evidence="4 8" id="KW-0812">Transmembrane</keyword>
<evidence type="ECO:0000256" key="5">
    <source>
        <dbReference type="ARBA" id="ARBA00022989"/>
    </source>
</evidence>
<dbReference type="PANTHER" id="PTHR43840:SF13">
    <property type="entry name" value="CATION EFFLUX PROTEIN CYTOPLASMIC DOMAIN-CONTAINING PROTEIN"/>
    <property type="match status" value="1"/>
</dbReference>
<feature type="transmembrane region" description="Helical" evidence="8">
    <location>
        <begin position="269"/>
        <end position="292"/>
    </location>
</feature>
<feature type="transmembrane region" description="Helical" evidence="8">
    <location>
        <begin position="313"/>
        <end position="334"/>
    </location>
</feature>
<evidence type="ECO:0000256" key="3">
    <source>
        <dbReference type="ARBA" id="ARBA00022448"/>
    </source>
</evidence>
<dbReference type="GO" id="GO:0016020">
    <property type="term" value="C:membrane"/>
    <property type="evidence" value="ECO:0007669"/>
    <property type="project" value="InterPro"/>
</dbReference>
<dbReference type="Pfam" id="PF16916">
    <property type="entry name" value="ZT_dimer"/>
    <property type="match status" value="1"/>
</dbReference>
<evidence type="ECO:0000259" key="9">
    <source>
        <dbReference type="Pfam" id="PF01545"/>
    </source>
</evidence>
<dbReference type="Gene3D" id="3.30.70.1350">
    <property type="entry name" value="Cation efflux protein, cytoplasmic domain"/>
    <property type="match status" value="1"/>
</dbReference>
<dbReference type="NCBIfam" id="TIGR01297">
    <property type="entry name" value="CDF"/>
    <property type="match status" value="1"/>
</dbReference>
<evidence type="ECO:0000256" key="7">
    <source>
        <dbReference type="ARBA" id="ARBA00023136"/>
    </source>
</evidence>
<dbReference type="GO" id="GO:0012505">
    <property type="term" value="C:endomembrane system"/>
    <property type="evidence" value="ECO:0007669"/>
    <property type="project" value="UniProtKB-SubCell"/>
</dbReference>